<feature type="region of interest" description="Disordered" evidence="1">
    <location>
        <begin position="133"/>
        <end position="160"/>
    </location>
</feature>
<sequence length="318" mass="33159">MPEHTGPGDHRAVVRTIAVIVLIAVALVALRGYLPEASEPRPEPERLDSGSGSVAAVVAMLAVSLAAIAISVLAQARQRSGIPSAAEPHRAPRAGPLRLRWRPLLIAAAILLAWSVVLLLLMRWVSPLPLDEPPAPQGASATDPAEGAEPGPAPAPRQTGAGDSVFGILAVATVVLLGLSVVGTLRGRRRTPAPAVPVEAPSDATTGGAGPDLVRAAELGLAEVDDPNRDAREAIIACYLAMERELEKSPGTTPQDSDTPSEVLARATRHHALQADSAAELVDLFEEARFSPHVMDDGHRVAAVRALQAVLRDLRVAP</sequence>
<evidence type="ECO:0000313" key="4">
    <source>
        <dbReference type="EMBL" id="STZ40988.1"/>
    </source>
</evidence>
<keyword evidence="2" id="KW-0812">Transmembrane</keyword>
<evidence type="ECO:0000259" key="3">
    <source>
        <dbReference type="Pfam" id="PF13559"/>
    </source>
</evidence>
<organism evidence="4 5">
    <name type="scientific">Mycolicibacterium gilvum</name>
    <dbReference type="NCBI Taxonomy" id="1804"/>
    <lineage>
        <taxon>Bacteria</taxon>
        <taxon>Bacillati</taxon>
        <taxon>Actinomycetota</taxon>
        <taxon>Actinomycetes</taxon>
        <taxon>Mycobacteriales</taxon>
        <taxon>Mycobacteriaceae</taxon>
        <taxon>Mycolicibacterium</taxon>
    </lineage>
</organism>
<protein>
    <recommendedName>
        <fullName evidence="3">Protein-glutamine gamma-glutamyltransferase-like C-terminal domain-containing protein</fullName>
    </recommendedName>
</protein>
<reference evidence="4 5" key="1">
    <citation type="submission" date="2018-06" db="EMBL/GenBank/DDBJ databases">
        <authorList>
            <consortium name="Pathogen Informatics"/>
            <person name="Doyle S."/>
        </authorList>
    </citation>
    <scope>NUCLEOTIDE SEQUENCE [LARGE SCALE GENOMIC DNA]</scope>
    <source>
        <strain evidence="4 5">NCTC10742</strain>
    </source>
</reference>
<feature type="transmembrane region" description="Helical" evidence="2">
    <location>
        <begin position="54"/>
        <end position="74"/>
    </location>
</feature>
<dbReference type="EMBL" id="UGQM01000001">
    <property type="protein sequence ID" value="STZ40988.1"/>
    <property type="molecule type" value="Genomic_DNA"/>
</dbReference>
<feature type="domain" description="Protein-glutamine gamma-glutamyltransferase-like C-terminal" evidence="3">
    <location>
        <begin position="238"/>
        <end position="308"/>
    </location>
</feature>
<dbReference type="Proteomes" id="UP000254291">
    <property type="component" value="Unassembled WGS sequence"/>
</dbReference>
<feature type="transmembrane region" description="Helical" evidence="2">
    <location>
        <begin position="165"/>
        <end position="185"/>
    </location>
</feature>
<keyword evidence="2" id="KW-0472">Membrane</keyword>
<dbReference type="Pfam" id="PF13559">
    <property type="entry name" value="DUF4129"/>
    <property type="match status" value="1"/>
</dbReference>
<gene>
    <name evidence="4" type="ORF">NCTC10742_00188</name>
</gene>
<dbReference type="RefSeq" id="WP_115326239.1">
    <property type="nucleotide sequence ID" value="NZ_JACKST010000057.1"/>
</dbReference>
<evidence type="ECO:0000256" key="2">
    <source>
        <dbReference type="SAM" id="Phobius"/>
    </source>
</evidence>
<keyword evidence="2" id="KW-1133">Transmembrane helix</keyword>
<dbReference type="InterPro" id="IPR025403">
    <property type="entry name" value="TgpA-like_C"/>
</dbReference>
<accession>A0A378SFS5</accession>
<evidence type="ECO:0000313" key="5">
    <source>
        <dbReference type="Proteomes" id="UP000254291"/>
    </source>
</evidence>
<proteinExistence type="predicted"/>
<feature type="transmembrane region" description="Helical" evidence="2">
    <location>
        <begin position="104"/>
        <end position="125"/>
    </location>
</feature>
<evidence type="ECO:0000256" key="1">
    <source>
        <dbReference type="SAM" id="MobiDB-lite"/>
    </source>
</evidence>
<name>A0A378SFS5_9MYCO</name>
<feature type="region of interest" description="Disordered" evidence="1">
    <location>
        <begin position="188"/>
        <end position="210"/>
    </location>
</feature>
<feature type="transmembrane region" description="Helical" evidence="2">
    <location>
        <begin position="12"/>
        <end position="34"/>
    </location>
</feature>
<dbReference type="AlphaFoldDB" id="A0A378SFS5"/>